<dbReference type="InterPro" id="IPR036390">
    <property type="entry name" value="WH_DNA-bd_sf"/>
</dbReference>
<dbReference type="RefSeq" id="WP_127707137.1">
    <property type="nucleotide sequence ID" value="NZ_SACO01000003.1"/>
</dbReference>
<dbReference type="PRINTS" id="PR00039">
    <property type="entry name" value="HTHLYSR"/>
</dbReference>
<evidence type="ECO:0000259" key="5">
    <source>
        <dbReference type="PROSITE" id="PS50931"/>
    </source>
</evidence>
<dbReference type="Gene3D" id="3.40.190.10">
    <property type="entry name" value="Periplasmic binding protein-like II"/>
    <property type="match status" value="2"/>
</dbReference>
<dbReference type="InterPro" id="IPR050389">
    <property type="entry name" value="LysR-type_TF"/>
</dbReference>
<accession>A0A437N8V6</accession>
<evidence type="ECO:0000256" key="4">
    <source>
        <dbReference type="ARBA" id="ARBA00023163"/>
    </source>
</evidence>
<dbReference type="Pfam" id="PF00126">
    <property type="entry name" value="HTH_1"/>
    <property type="match status" value="1"/>
</dbReference>
<organism evidence="6 7">
    <name type="scientific">Novosphingobium umbonatum</name>
    <dbReference type="NCBI Taxonomy" id="1908524"/>
    <lineage>
        <taxon>Bacteria</taxon>
        <taxon>Pseudomonadati</taxon>
        <taxon>Pseudomonadota</taxon>
        <taxon>Alphaproteobacteria</taxon>
        <taxon>Sphingomonadales</taxon>
        <taxon>Sphingomonadaceae</taxon>
        <taxon>Novosphingobium</taxon>
    </lineage>
</organism>
<dbReference type="AlphaFoldDB" id="A0A437N8V6"/>
<dbReference type="GO" id="GO:0003700">
    <property type="term" value="F:DNA-binding transcription factor activity"/>
    <property type="evidence" value="ECO:0007669"/>
    <property type="project" value="InterPro"/>
</dbReference>
<gene>
    <name evidence="6" type="ORF">EOE18_05800</name>
</gene>
<dbReference type="InterPro" id="IPR005119">
    <property type="entry name" value="LysR_subst-bd"/>
</dbReference>
<dbReference type="PROSITE" id="PS50931">
    <property type="entry name" value="HTH_LYSR"/>
    <property type="match status" value="1"/>
</dbReference>
<comment type="similarity">
    <text evidence="1">Belongs to the LysR transcriptional regulatory family.</text>
</comment>
<protein>
    <submittedName>
        <fullName evidence="6">LysR family transcriptional regulator</fullName>
    </submittedName>
</protein>
<dbReference type="InterPro" id="IPR000847">
    <property type="entry name" value="LysR_HTH_N"/>
</dbReference>
<dbReference type="PANTHER" id="PTHR30118">
    <property type="entry name" value="HTH-TYPE TRANSCRIPTIONAL REGULATOR LEUO-RELATED"/>
    <property type="match status" value="1"/>
</dbReference>
<dbReference type="PANTHER" id="PTHR30118:SF15">
    <property type="entry name" value="TRANSCRIPTIONAL REGULATORY PROTEIN"/>
    <property type="match status" value="1"/>
</dbReference>
<dbReference type="Proteomes" id="UP000282837">
    <property type="component" value="Unassembled WGS sequence"/>
</dbReference>
<evidence type="ECO:0000256" key="3">
    <source>
        <dbReference type="ARBA" id="ARBA00023125"/>
    </source>
</evidence>
<dbReference type="Gene3D" id="1.10.10.10">
    <property type="entry name" value="Winged helix-like DNA-binding domain superfamily/Winged helix DNA-binding domain"/>
    <property type="match status" value="1"/>
</dbReference>
<dbReference type="SUPFAM" id="SSF46785">
    <property type="entry name" value="Winged helix' DNA-binding domain"/>
    <property type="match status" value="1"/>
</dbReference>
<keyword evidence="7" id="KW-1185">Reference proteome</keyword>
<keyword evidence="3" id="KW-0238">DNA-binding</keyword>
<dbReference type="GO" id="GO:0003677">
    <property type="term" value="F:DNA binding"/>
    <property type="evidence" value="ECO:0007669"/>
    <property type="project" value="UniProtKB-KW"/>
</dbReference>
<name>A0A437N8V6_9SPHN</name>
<dbReference type="SUPFAM" id="SSF53850">
    <property type="entry name" value="Periplasmic binding protein-like II"/>
    <property type="match status" value="1"/>
</dbReference>
<keyword evidence="2" id="KW-0805">Transcription regulation</keyword>
<dbReference type="OrthoDB" id="8339333at2"/>
<proteinExistence type="inferred from homology"/>
<reference evidence="6 7" key="1">
    <citation type="submission" date="2019-01" db="EMBL/GenBank/DDBJ databases">
        <authorList>
            <person name="Chen W.-M."/>
        </authorList>
    </citation>
    <scope>NUCLEOTIDE SEQUENCE [LARGE SCALE GENOMIC DNA]</scope>
    <source>
        <strain evidence="6 7">FSY-9</strain>
    </source>
</reference>
<evidence type="ECO:0000256" key="2">
    <source>
        <dbReference type="ARBA" id="ARBA00023015"/>
    </source>
</evidence>
<dbReference type="InterPro" id="IPR036388">
    <property type="entry name" value="WH-like_DNA-bd_sf"/>
</dbReference>
<evidence type="ECO:0000313" key="7">
    <source>
        <dbReference type="Proteomes" id="UP000282837"/>
    </source>
</evidence>
<dbReference type="Pfam" id="PF03466">
    <property type="entry name" value="LysR_substrate"/>
    <property type="match status" value="1"/>
</dbReference>
<evidence type="ECO:0000256" key="1">
    <source>
        <dbReference type="ARBA" id="ARBA00009437"/>
    </source>
</evidence>
<comment type="caution">
    <text evidence="6">The sequence shown here is derived from an EMBL/GenBank/DDBJ whole genome shotgun (WGS) entry which is preliminary data.</text>
</comment>
<keyword evidence="4" id="KW-0804">Transcription</keyword>
<feature type="domain" description="HTH lysR-type" evidence="5">
    <location>
        <begin position="8"/>
        <end position="65"/>
    </location>
</feature>
<dbReference type="EMBL" id="SACO01000003">
    <property type="protein sequence ID" value="RVU06337.1"/>
    <property type="molecule type" value="Genomic_DNA"/>
</dbReference>
<sequence length="299" mass="32667">MTDDIRSLDLNLLKALDALLVERNVTRAAKRLGLTQPAVSGMLARLREAFDDPLFSRASHGIVPTPRALALAEPLRAIMGGVEGLIQPASFDPATVQATLSIAATDYAQQVLLVPLLAVLRRQAPGIRVAVRSVPDGQLMAAFEQGEIDLALLTPDSAPPSLHARRLYDETYVLAMREGHPAAEGAMDLDRFCALEHGLVSLRGDPFAGIVDDALAEMGRHRRVMLSSACFLVLAEVLRRSDMVAAVPARLLDCAHGLVRRPLPLQVEGFTKIAVWHERSHRDPMHRWLRGLLRDLCQG</sequence>
<evidence type="ECO:0000313" key="6">
    <source>
        <dbReference type="EMBL" id="RVU06337.1"/>
    </source>
</evidence>